<dbReference type="FunFam" id="1.20.1560.10:FF:000011">
    <property type="entry name" value="Multidrug ABC transporter ATP-binding protein"/>
    <property type="match status" value="1"/>
</dbReference>
<dbReference type="SUPFAM" id="SSF90123">
    <property type="entry name" value="ABC transporter transmembrane region"/>
    <property type="match status" value="1"/>
</dbReference>
<dbReference type="Pfam" id="PF00664">
    <property type="entry name" value="ABC_membrane"/>
    <property type="match status" value="1"/>
</dbReference>
<dbReference type="FunFam" id="3.40.50.300:FF:000287">
    <property type="entry name" value="Multidrug ABC transporter ATP-binding protein"/>
    <property type="match status" value="1"/>
</dbReference>
<dbReference type="EMBL" id="JACHHI010000004">
    <property type="protein sequence ID" value="MBB6477960.1"/>
    <property type="molecule type" value="Genomic_DNA"/>
</dbReference>
<evidence type="ECO:0000313" key="14">
    <source>
        <dbReference type="EMBL" id="MBB6477960.1"/>
    </source>
</evidence>
<keyword evidence="14" id="KW-0378">Hydrolase</keyword>
<keyword evidence="15" id="KW-1185">Reference proteome</keyword>
<dbReference type="CDD" id="cd03251">
    <property type="entry name" value="ABCC_MsbA"/>
    <property type="match status" value="1"/>
</dbReference>
<evidence type="ECO:0000256" key="8">
    <source>
        <dbReference type="ARBA" id="ARBA00022989"/>
    </source>
</evidence>
<comment type="subcellular location">
    <subcellularLocation>
        <location evidence="1">Cell membrane</location>
        <topology evidence="1">Multi-pass membrane protein</topology>
    </subcellularLocation>
</comment>
<evidence type="ECO:0000256" key="9">
    <source>
        <dbReference type="ARBA" id="ARBA00023055"/>
    </source>
</evidence>
<keyword evidence="2" id="KW-0813">Transport</keyword>
<evidence type="ECO:0000256" key="10">
    <source>
        <dbReference type="ARBA" id="ARBA00023136"/>
    </source>
</evidence>
<feature type="transmembrane region" description="Helical" evidence="11">
    <location>
        <begin position="51"/>
        <end position="72"/>
    </location>
</feature>
<evidence type="ECO:0000256" key="7">
    <source>
        <dbReference type="ARBA" id="ARBA00022967"/>
    </source>
</evidence>
<keyword evidence="4 11" id="KW-0812">Transmembrane</keyword>
<feature type="transmembrane region" description="Helical" evidence="11">
    <location>
        <begin position="154"/>
        <end position="177"/>
    </location>
</feature>
<dbReference type="Gene3D" id="1.20.1560.10">
    <property type="entry name" value="ABC transporter type 1, transmembrane domain"/>
    <property type="match status" value="1"/>
</dbReference>
<feature type="domain" description="ABC transmembrane type-1" evidence="13">
    <location>
        <begin position="19"/>
        <end position="301"/>
    </location>
</feature>
<reference evidence="14 15" key="1">
    <citation type="submission" date="2020-08" db="EMBL/GenBank/DDBJ databases">
        <title>Genomic Encyclopedia of Type Strains, Phase IV (KMG-IV): sequencing the most valuable type-strain genomes for metagenomic binning, comparative biology and taxonomic classification.</title>
        <authorList>
            <person name="Goeker M."/>
        </authorList>
    </citation>
    <scope>NUCLEOTIDE SEQUENCE [LARGE SCALE GENOMIC DNA]</scope>
    <source>
        <strain evidence="14 15">DSM 21255</strain>
    </source>
</reference>
<keyword evidence="10 11" id="KW-0472">Membrane</keyword>
<evidence type="ECO:0000259" key="12">
    <source>
        <dbReference type="PROSITE" id="PS50893"/>
    </source>
</evidence>
<dbReference type="InterPro" id="IPR027417">
    <property type="entry name" value="P-loop_NTPase"/>
</dbReference>
<dbReference type="GO" id="GO:0005886">
    <property type="term" value="C:plasma membrane"/>
    <property type="evidence" value="ECO:0007669"/>
    <property type="project" value="UniProtKB-SubCell"/>
</dbReference>
<keyword evidence="5" id="KW-0547">Nucleotide-binding</keyword>
<dbReference type="GeneID" id="93486275"/>
<protein>
    <submittedName>
        <fullName evidence="14">Subfamily B ATP-binding cassette protein MsbA</fullName>
        <ecNumber evidence="14">3.6.3.-</ecNumber>
    </submittedName>
</protein>
<dbReference type="GO" id="GO:0034040">
    <property type="term" value="F:ATPase-coupled lipid transmembrane transporter activity"/>
    <property type="evidence" value="ECO:0007669"/>
    <property type="project" value="InterPro"/>
</dbReference>
<evidence type="ECO:0000256" key="4">
    <source>
        <dbReference type="ARBA" id="ARBA00022692"/>
    </source>
</evidence>
<dbReference type="InterPro" id="IPR011527">
    <property type="entry name" value="ABC1_TM_dom"/>
</dbReference>
<evidence type="ECO:0000256" key="3">
    <source>
        <dbReference type="ARBA" id="ARBA00022475"/>
    </source>
</evidence>
<dbReference type="CDD" id="cd18552">
    <property type="entry name" value="ABC_6TM_MsbA_like"/>
    <property type="match status" value="1"/>
</dbReference>
<dbReference type="InterPro" id="IPR003439">
    <property type="entry name" value="ABC_transporter-like_ATP-bd"/>
</dbReference>
<dbReference type="InterPro" id="IPR011917">
    <property type="entry name" value="ABC_transpr_lipidA"/>
</dbReference>
<dbReference type="Gene3D" id="3.40.50.300">
    <property type="entry name" value="P-loop containing nucleotide triphosphate hydrolases"/>
    <property type="match status" value="1"/>
</dbReference>
<keyword evidence="9" id="KW-0445">Lipid transport</keyword>
<dbReference type="InterPro" id="IPR003593">
    <property type="entry name" value="AAA+_ATPase"/>
</dbReference>
<comment type="caution">
    <text evidence="14">The sequence shown here is derived from an EMBL/GenBank/DDBJ whole genome shotgun (WGS) entry which is preliminary data.</text>
</comment>
<dbReference type="GO" id="GO:0016887">
    <property type="term" value="F:ATP hydrolysis activity"/>
    <property type="evidence" value="ECO:0007669"/>
    <property type="project" value="InterPro"/>
</dbReference>
<organism evidence="14 15">
    <name type="scientific">Negativicoccus succinicivorans</name>
    <dbReference type="NCBI Taxonomy" id="620903"/>
    <lineage>
        <taxon>Bacteria</taxon>
        <taxon>Bacillati</taxon>
        <taxon>Bacillota</taxon>
        <taxon>Negativicutes</taxon>
        <taxon>Veillonellales</taxon>
        <taxon>Veillonellaceae</taxon>
        <taxon>Negativicoccus</taxon>
    </lineage>
</organism>
<dbReference type="NCBIfam" id="TIGR02203">
    <property type="entry name" value="MsbA_lipidA"/>
    <property type="match status" value="1"/>
</dbReference>
<feature type="transmembrane region" description="Helical" evidence="11">
    <location>
        <begin position="20"/>
        <end position="39"/>
    </location>
</feature>
<name>A0A841R4F3_9FIRM</name>
<keyword evidence="7" id="KW-1278">Translocase</keyword>
<dbReference type="Proteomes" id="UP000591941">
    <property type="component" value="Unassembled WGS sequence"/>
</dbReference>
<evidence type="ECO:0000259" key="13">
    <source>
        <dbReference type="PROSITE" id="PS50929"/>
    </source>
</evidence>
<feature type="transmembrane region" description="Helical" evidence="11">
    <location>
        <begin position="242"/>
        <end position="262"/>
    </location>
</feature>
<keyword evidence="3" id="KW-1003">Cell membrane</keyword>
<dbReference type="OrthoDB" id="9762778at2"/>
<accession>A0A841R4F3</accession>
<evidence type="ECO:0000256" key="1">
    <source>
        <dbReference type="ARBA" id="ARBA00004651"/>
    </source>
</evidence>
<evidence type="ECO:0000256" key="2">
    <source>
        <dbReference type="ARBA" id="ARBA00022448"/>
    </source>
</evidence>
<evidence type="ECO:0000256" key="6">
    <source>
        <dbReference type="ARBA" id="ARBA00022840"/>
    </source>
</evidence>
<keyword evidence="6 14" id="KW-0067">ATP-binding</keyword>
<gene>
    <name evidence="14" type="ORF">HNR45_001013</name>
</gene>
<evidence type="ECO:0000313" key="15">
    <source>
        <dbReference type="Proteomes" id="UP000591941"/>
    </source>
</evidence>
<dbReference type="AlphaFoldDB" id="A0A841R4F3"/>
<feature type="domain" description="ABC transporter" evidence="12">
    <location>
        <begin position="335"/>
        <end position="569"/>
    </location>
</feature>
<dbReference type="InterPro" id="IPR017871">
    <property type="entry name" value="ABC_transporter-like_CS"/>
</dbReference>
<dbReference type="GO" id="GO:0005524">
    <property type="term" value="F:ATP binding"/>
    <property type="evidence" value="ECO:0007669"/>
    <property type="project" value="UniProtKB-KW"/>
</dbReference>
<dbReference type="GO" id="GO:0015421">
    <property type="term" value="F:ABC-type oligopeptide transporter activity"/>
    <property type="evidence" value="ECO:0007669"/>
    <property type="project" value="TreeGrafter"/>
</dbReference>
<dbReference type="PROSITE" id="PS00211">
    <property type="entry name" value="ABC_TRANSPORTER_1"/>
    <property type="match status" value="1"/>
</dbReference>
<dbReference type="Pfam" id="PF00005">
    <property type="entry name" value="ABC_tran"/>
    <property type="match status" value="1"/>
</dbReference>
<dbReference type="SMART" id="SM00382">
    <property type="entry name" value="AAA"/>
    <property type="match status" value="1"/>
</dbReference>
<proteinExistence type="predicted"/>
<evidence type="ECO:0000256" key="5">
    <source>
        <dbReference type="ARBA" id="ARBA00022741"/>
    </source>
</evidence>
<evidence type="ECO:0000256" key="11">
    <source>
        <dbReference type="SAM" id="Phobius"/>
    </source>
</evidence>
<keyword evidence="8 11" id="KW-1133">Transmembrane helix</keyword>
<dbReference type="SUPFAM" id="SSF52540">
    <property type="entry name" value="P-loop containing nucleoside triphosphate hydrolases"/>
    <property type="match status" value="1"/>
</dbReference>
<dbReference type="PROSITE" id="PS50893">
    <property type="entry name" value="ABC_TRANSPORTER_2"/>
    <property type="match status" value="1"/>
</dbReference>
<dbReference type="PROSITE" id="PS50929">
    <property type="entry name" value="ABC_TM1F"/>
    <property type="match status" value="1"/>
</dbReference>
<dbReference type="InterPro" id="IPR039421">
    <property type="entry name" value="Type_1_exporter"/>
</dbReference>
<dbReference type="PANTHER" id="PTHR43394">
    <property type="entry name" value="ATP-DEPENDENT PERMEASE MDL1, MITOCHONDRIAL"/>
    <property type="match status" value="1"/>
</dbReference>
<dbReference type="RefSeq" id="WP_159822329.1">
    <property type="nucleotide sequence ID" value="NZ_CABWNB010000001.1"/>
</dbReference>
<dbReference type="EC" id="3.6.3.-" evidence="14"/>
<sequence>MTDYARLLHYVVPYWRRGVAAILAMILGALTTLAVPWIIRNIIDDVLAAKNLVALNWIALGILVLFFLRGVFSYIQGYLMSYIANRVIIDIRNEVYARVQRLSLRFFDTRKTGSLMSRLTNDIGALQTAIVDNFVNIVKESVILIGSLVGMVILHWRLTLLCIIIVPLVSITIKYFGRKLKKSGHMMQERIADVTSHLQETIGGIRVVKSFFREDYEIARFRQINQASFGAAMKAARQSSQLSPIVEFIAAIAVTAIIWYGGWSVIDGELTAGELIAFLIYAINLANPVRRLSALYGDIQRSMAAGERVFALLDETPDIREKADAIALPVLRGDVVFDAVHFQYEPSKEVLSGISFHAEPGQKIALVGPSGSGKSTIANLIPRFYDVTAGAIKIDGHDIRDVTLASLREQIGIVPQDTALFNTTIEENIRYGRLDATAEEVEAAVRAANAEEFVRQLPQGLQTPIGDRGLVLSGGQRQRIAIARALLKDPRILILDEATSALDTESEQLVQAALERLMIGRTAFIIAHRLTTIQDADHILVIDRGRIVESGTHQSLLALHGMYYNLYTLRLQGDEK</sequence>
<dbReference type="PANTHER" id="PTHR43394:SF1">
    <property type="entry name" value="ATP-BINDING CASSETTE SUB-FAMILY B MEMBER 10, MITOCHONDRIAL"/>
    <property type="match status" value="1"/>
</dbReference>
<dbReference type="InterPro" id="IPR036640">
    <property type="entry name" value="ABC1_TM_sf"/>
</dbReference>